<organism evidence="2 3">
    <name type="scientific">Grifola frondosa</name>
    <name type="common">Maitake</name>
    <name type="synonym">Polyporus frondosus</name>
    <dbReference type="NCBI Taxonomy" id="5627"/>
    <lineage>
        <taxon>Eukaryota</taxon>
        <taxon>Fungi</taxon>
        <taxon>Dikarya</taxon>
        <taxon>Basidiomycota</taxon>
        <taxon>Agaricomycotina</taxon>
        <taxon>Agaricomycetes</taxon>
        <taxon>Polyporales</taxon>
        <taxon>Grifolaceae</taxon>
        <taxon>Grifola</taxon>
    </lineage>
</organism>
<reference evidence="2 3" key="1">
    <citation type="submission" date="2016-03" db="EMBL/GenBank/DDBJ databases">
        <title>Whole genome sequencing of Grifola frondosa 9006-11.</title>
        <authorList>
            <person name="Min B."/>
            <person name="Park H."/>
            <person name="Kim J.-G."/>
            <person name="Cho H."/>
            <person name="Oh Y.-L."/>
            <person name="Kong W.-S."/>
            <person name="Choi I.-G."/>
        </authorList>
    </citation>
    <scope>NUCLEOTIDE SEQUENCE [LARGE SCALE GENOMIC DNA]</scope>
    <source>
        <strain evidence="2 3">9006-11</strain>
    </source>
</reference>
<dbReference type="InterPro" id="IPR050608">
    <property type="entry name" value="NmrA-type/Isoflavone_red_sf"/>
</dbReference>
<dbReference type="InterPro" id="IPR036291">
    <property type="entry name" value="NAD(P)-bd_dom_sf"/>
</dbReference>
<dbReference type="SUPFAM" id="SSF51735">
    <property type="entry name" value="NAD(P)-binding Rossmann-fold domains"/>
    <property type="match status" value="1"/>
</dbReference>
<dbReference type="EMBL" id="LUGG01000009">
    <property type="protein sequence ID" value="OBZ72583.1"/>
    <property type="molecule type" value="Genomic_DNA"/>
</dbReference>
<dbReference type="InterPro" id="IPR008030">
    <property type="entry name" value="NmrA-like"/>
</dbReference>
<comment type="caution">
    <text evidence="2">The sequence shown here is derived from an EMBL/GenBank/DDBJ whole genome shotgun (WGS) entry which is preliminary data.</text>
</comment>
<dbReference type="Gene3D" id="3.40.50.720">
    <property type="entry name" value="NAD(P)-binding Rossmann-like Domain"/>
    <property type="match status" value="1"/>
</dbReference>
<dbReference type="PANTHER" id="PTHR43349:SF93">
    <property type="entry name" value="ISOFLAVONE REDUCTASE HOMOLOG P3-RELATED"/>
    <property type="match status" value="1"/>
</dbReference>
<dbReference type="Proteomes" id="UP000092993">
    <property type="component" value="Unassembled WGS sequence"/>
</dbReference>
<evidence type="ECO:0000313" key="2">
    <source>
        <dbReference type="EMBL" id="OBZ72583.1"/>
    </source>
</evidence>
<dbReference type="OMA" id="RICACSH"/>
<evidence type="ECO:0000259" key="1">
    <source>
        <dbReference type="Pfam" id="PF05368"/>
    </source>
</evidence>
<sequence length="329" mass="36196">MSALSSAIMSTKPLVLVVGATGRTGQQIVAGLVRSGAYRVAAAVRPASLAKPSVEKLRESGVEIRPADIQADGVAKLKDMLSGVDVLISAVSFDIIREQEDVLVAAKEAGVKRVIPCDFGTPGAKGVRDLHDEKLRIREFVRSLGVGYTFVDIGWWNQLTLPERVESKNPYKALFYEVFGAGDKKMLVSNVEHVGDYLARIIGDDRTLNKAVIVWEDEVSLLQAKEIGERVSGEGEALKALRVYVSAEEILKRAAAGKEENLRTHSFESHALWTHNQYQYSIHILGEDTLENAKALGYLDVKELYPDLAFPSLEDYAKDFYKGDTALLF</sequence>
<dbReference type="STRING" id="5627.A0A1C7M6I4"/>
<protein>
    <recommendedName>
        <fullName evidence="1">NmrA-like domain-containing protein</fullName>
    </recommendedName>
</protein>
<dbReference type="Pfam" id="PF05368">
    <property type="entry name" value="NmrA"/>
    <property type="match status" value="1"/>
</dbReference>
<feature type="domain" description="NmrA-like" evidence="1">
    <location>
        <begin position="12"/>
        <end position="263"/>
    </location>
</feature>
<accession>A0A1C7M6I4</accession>
<keyword evidence="3" id="KW-1185">Reference proteome</keyword>
<gene>
    <name evidence="2" type="ORF">A0H81_07784</name>
</gene>
<proteinExistence type="predicted"/>
<dbReference type="AlphaFoldDB" id="A0A1C7M6I4"/>
<name>A0A1C7M6I4_GRIFR</name>
<dbReference type="Gene3D" id="3.90.25.10">
    <property type="entry name" value="UDP-galactose 4-epimerase, domain 1"/>
    <property type="match status" value="1"/>
</dbReference>
<dbReference type="OrthoDB" id="2798875at2759"/>
<evidence type="ECO:0000313" key="3">
    <source>
        <dbReference type="Proteomes" id="UP000092993"/>
    </source>
</evidence>
<dbReference type="PANTHER" id="PTHR43349">
    <property type="entry name" value="PINORESINOL REDUCTASE-RELATED"/>
    <property type="match status" value="1"/>
</dbReference>